<feature type="region of interest" description="Disordered" evidence="1">
    <location>
        <begin position="173"/>
        <end position="208"/>
    </location>
</feature>
<evidence type="ECO:0000313" key="2">
    <source>
        <dbReference type="EMBL" id="VDD88516.1"/>
    </source>
</evidence>
<reference evidence="2 3" key="2">
    <citation type="submission" date="2018-10" db="EMBL/GenBank/DDBJ databases">
        <authorList>
            <consortium name="Pathogen Informatics"/>
        </authorList>
    </citation>
    <scope>NUCLEOTIDE SEQUENCE [LARGE SCALE GENOMIC DNA]</scope>
</reference>
<accession>A0A0N4V1V4</accession>
<keyword evidence="3" id="KW-1185">Reference proteome</keyword>
<evidence type="ECO:0000313" key="3">
    <source>
        <dbReference type="Proteomes" id="UP000274131"/>
    </source>
</evidence>
<proteinExistence type="predicted"/>
<sequence length="272" mass="30607">MTAEYIPDFSKLIPCHSSGRQRIMAGRVVLPTESPLSGVIAALPETSSDYELLAEEGLANEHLSERQQLLLKRSIMRQIQREVRESRPDFNIVTDTPPDIDLFLSLPDPDDIGCSNSSTICDPRLSQVGYGGLSDDCTKNKPNFSEVSTETASEAQKKSDNNKNKLIKDVFPKSMNSAKPGVSRVTAGSKTATHPRSSPSPVRRCRRSQRNRIHRLRWWLGERPIYRKDAEGNFELVGVTEAKFTDPFLENYVVTTTMKEVAETTRQRRKIL</sequence>
<protein>
    <submittedName>
        <fullName evidence="4">MBD domain-containing protein</fullName>
    </submittedName>
</protein>
<dbReference type="AlphaFoldDB" id="A0A0N4V1V4"/>
<organism evidence="4">
    <name type="scientific">Enterobius vermicularis</name>
    <name type="common">Human pinworm</name>
    <dbReference type="NCBI Taxonomy" id="51028"/>
    <lineage>
        <taxon>Eukaryota</taxon>
        <taxon>Metazoa</taxon>
        <taxon>Ecdysozoa</taxon>
        <taxon>Nematoda</taxon>
        <taxon>Chromadorea</taxon>
        <taxon>Rhabditida</taxon>
        <taxon>Spirurina</taxon>
        <taxon>Oxyuridomorpha</taxon>
        <taxon>Oxyuroidea</taxon>
        <taxon>Oxyuridae</taxon>
        <taxon>Enterobius</taxon>
    </lineage>
</organism>
<evidence type="ECO:0000256" key="1">
    <source>
        <dbReference type="SAM" id="MobiDB-lite"/>
    </source>
</evidence>
<dbReference type="WBParaSite" id="EVEC_0000395101-mRNA-1">
    <property type="protein sequence ID" value="EVEC_0000395101-mRNA-1"/>
    <property type="gene ID" value="EVEC_0000395101"/>
</dbReference>
<evidence type="ECO:0000313" key="4">
    <source>
        <dbReference type="WBParaSite" id="EVEC_0000395101-mRNA-1"/>
    </source>
</evidence>
<dbReference type="Proteomes" id="UP000274131">
    <property type="component" value="Unassembled WGS sequence"/>
</dbReference>
<dbReference type="EMBL" id="UXUI01007650">
    <property type="protein sequence ID" value="VDD88516.1"/>
    <property type="molecule type" value="Genomic_DNA"/>
</dbReference>
<dbReference type="OrthoDB" id="5847181at2759"/>
<reference evidence="4" key="1">
    <citation type="submission" date="2017-02" db="UniProtKB">
        <authorList>
            <consortium name="WormBaseParasite"/>
        </authorList>
    </citation>
    <scope>IDENTIFICATION</scope>
</reference>
<gene>
    <name evidence="2" type="ORF">EVEC_LOCUS3659</name>
</gene>
<name>A0A0N4V1V4_ENTVE</name>